<dbReference type="EMBL" id="CP111022">
    <property type="protein sequence ID" value="WAR18243.1"/>
    <property type="molecule type" value="Genomic_DNA"/>
</dbReference>
<dbReference type="PANTHER" id="PTHR15435:SF2">
    <property type="entry name" value="KICSTOR COMPLEX PROTEIN KAPTIN"/>
    <property type="match status" value="1"/>
</dbReference>
<evidence type="ECO:0000313" key="3">
    <source>
        <dbReference type="Proteomes" id="UP001164746"/>
    </source>
</evidence>
<feature type="region of interest" description="Disordered" evidence="1">
    <location>
        <begin position="529"/>
        <end position="602"/>
    </location>
</feature>
<dbReference type="PROSITE" id="PS51257">
    <property type="entry name" value="PROKAR_LIPOPROTEIN"/>
    <property type="match status" value="1"/>
</dbReference>
<proteinExistence type="predicted"/>
<feature type="compositionally biased region" description="Acidic residues" evidence="1">
    <location>
        <begin position="551"/>
        <end position="562"/>
    </location>
</feature>
<evidence type="ECO:0000313" key="2">
    <source>
        <dbReference type="EMBL" id="WAR18243.1"/>
    </source>
</evidence>
<evidence type="ECO:0000256" key="1">
    <source>
        <dbReference type="SAM" id="MobiDB-lite"/>
    </source>
</evidence>
<gene>
    <name evidence="2" type="ORF">MAR_000081</name>
</gene>
<accession>A0ABY7F7U0</accession>
<protein>
    <submittedName>
        <fullName evidence="2">KPTN-like protein</fullName>
    </submittedName>
</protein>
<dbReference type="InterPro" id="IPR029982">
    <property type="entry name" value="Kptn"/>
</dbReference>
<reference evidence="2" key="1">
    <citation type="submission" date="2022-11" db="EMBL/GenBank/DDBJ databases">
        <title>Centuries of genome instability and evolution in soft-shell clam transmissible cancer (bioRxiv).</title>
        <authorList>
            <person name="Hart S.F.M."/>
            <person name="Yonemitsu M.A."/>
            <person name="Giersch R.M."/>
            <person name="Beal B.F."/>
            <person name="Arriagada G."/>
            <person name="Davis B.W."/>
            <person name="Ostrander E.A."/>
            <person name="Goff S.P."/>
            <person name="Metzger M.J."/>
        </authorList>
    </citation>
    <scope>NUCLEOTIDE SEQUENCE</scope>
    <source>
        <strain evidence="2">MELC-2E11</strain>
        <tissue evidence="2">Siphon/mantle</tissue>
    </source>
</reference>
<feature type="compositionally biased region" description="Basic and acidic residues" evidence="1">
    <location>
        <begin position="589"/>
        <end position="602"/>
    </location>
</feature>
<name>A0ABY7F7U0_MYAAR</name>
<feature type="compositionally biased region" description="Basic and acidic residues" evidence="1">
    <location>
        <begin position="529"/>
        <end position="550"/>
    </location>
</feature>
<feature type="compositionally biased region" description="Basic and acidic residues" evidence="1">
    <location>
        <begin position="563"/>
        <end position="578"/>
    </location>
</feature>
<dbReference type="Proteomes" id="UP001164746">
    <property type="component" value="Chromosome 11"/>
</dbReference>
<dbReference type="PANTHER" id="PTHR15435">
    <property type="entry name" value="KICSTOR COMPLEX PROTEIN KAPTIN"/>
    <property type="match status" value="1"/>
</dbReference>
<organism evidence="2 3">
    <name type="scientific">Mya arenaria</name>
    <name type="common">Soft-shell clam</name>
    <dbReference type="NCBI Taxonomy" id="6604"/>
    <lineage>
        <taxon>Eukaryota</taxon>
        <taxon>Metazoa</taxon>
        <taxon>Spiralia</taxon>
        <taxon>Lophotrochozoa</taxon>
        <taxon>Mollusca</taxon>
        <taxon>Bivalvia</taxon>
        <taxon>Autobranchia</taxon>
        <taxon>Heteroconchia</taxon>
        <taxon>Euheterodonta</taxon>
        <taxon>Imparidentia</taxon>
        <taxon>Neoheterodontei</taxon>
        <taxon>Myida</taxon>
        <taxon>Myoidea</taxon>
        <taxon>Myidae</taxon>
        <taxon>Mya</taxon>
    </lineage>
</organism>
<sequence>MEQRKWKWTDAHFCSIPSQTTIYGCTKITNNGTNKLLVASLDGRFFTMEYQRIFDKLTPSSKQIQFTYIPGEAEIVSVDAINKCLHGDGLIIGITFWKTEENEWKQFLHLYSATQPGDEFCLESVAQGCQSLELNFMPFHLTHSEIIVDGMLETVFLLSGSDCRVHLYREVNNQHRFQEADSDHLFPELKDLPSVVMWLDIHYYDDNKRRITVTGHQDGLLNVSFVNVQTREVDHQYKVEFDNPVTYVVTFSLTNTVPRPSFLPGETSTYDHIPKHKPSVPELNILILSALIPATIYRDVLRHGLRDPIFLPDSNKFDALLTGCIIDIDFDGENEILVGTYGQKVLAYKMNSSRIPRLHKSSSTPDTDLDFVNSAMAEMSTSLSKNRHHSSEEEYGTYLNSDSIARRVRSQENLSASLTSDADYSPLSTSKDTVIASKLSTSPLKSLRQSPSRDVLGESSCRLLWQRGFPCPVMGINKMDIMGDGMEDLVIVTLKGLHILQPDLTEVSSVVLERLRILASEFGLNTKFDSDNAHRTSLDDGHVMTDTDGHSDDDDDDDDDDTLKDSTVAKEDGHEMSGSEHVTSNVDQLIEKEAENHGTDGN</sequence>
<keyword evidence="3" id="KW-1185">Reference proteome</keyword>